<evidence type="ECO:0000313" key="2">
    <source>
        <dbReference type="EMBL" id="BFO70759.1"/>
    </source>
</evidence>
<dbReference type="AlphaFoldDB" id="A0AB33IU40"/>
<dbReference type="EMBL" id="AP035785">
    <property type="protein sequence ID" value="BFO70759.1"/>
    <property type="molecule type" value="Genomic_DNA"/>
</dbReference>
<gene>
    <name evidence="2" type="ORF">GTC17253_07250</name>
</gene>
<name>A0AB33IU40_9BACT</name>
<sequence length="149" mass="17266">MARKKIEVNEEVLKEIMTGDLPVFGKEQPVRETVRERREAESSESREKENETASNPKADASQAANEGTVNKVRYTEREYRECFLAAGNITQRSQTYVSRENYERIRRFLPVIAPDASISGYVNNVLTRHLEECRELVNELYNREISKPL</sequence>
<feature type="region of interest" description="Disordered" evidence="1">
    <location>
        <begin position="24"/>
        <end position="69"/>
    </location>
</feature>
<protein>
    <recommendedName>
        <fullName evidence="3">DUF3408 domain-containing protein</fullName>
    </recommendedName>
</protein>
<proteinExistence type="predicted"/>
<dbReference type="InterPro" id="IPR021823">
    <property type="entry name" value="DUF3408"/>
</dbReference>
<accession>A0AB33IU40</accession>
<dbReference type="Pfam" id="PF11888">
    <property type="entry name" value="DUF3408"/>
    <property type="match status" value="1"/>
</dbReference>
<evidence type="ECO:0000256" key="1">
    <source>
        <dbReference type="SAM" id="MobiDB-lite"/>
    </source>
</evidence>
<feature type="compositionally biased region" description="Basic and acidic residues" evidence="1">
    <location>
        <begin position="28"/>
        <end position="51"/>
    </location>
</feature>
<reference evidence="2" key="1">
    <citation type="submission" date="2024-07" db="EMBL/GenBank/DDBJ databases">
        <title>Complete genome sequence of Prevotella sp. YM-2024 GTC17253.</title>
        <authorList>
            <person name="Hayashi M."/>
            <person name="Muto Y."/>
            <person name="Tanaka K."/>
            <person name="Niwa H."/>
        </authorList>
    </citation>
    <scope>NUCLEOTIDE SEQUENCE</scope>
    <source>
        <strain evidence="2">GTC17253</strain>
    </source>
</reference>
<organism evidence="2">
    <name type="scientific">Prevotella sp. GTC17253</name>
    <dbReference type="NCBI Taxonomy" id="3236793"/>
    <lineage>
        <taxon>Bacteria</taxon>
        <taxon>Pseudomonadati</taxon>
        <taxon>Bacteroidota</taxon>
        <taxon>Bacteroidia</taxon>
        <taxon>Bacteroidales</taxon>
        <taxon>Prevotellaceae</taxon>
        <taxon>Prevotella</taxon>
    </lineage>
</organism>
<evidence type="ECO:0008006" key="3">
    <source>
        <dbReference type="Google" id="ProtNLM"/>
    </source>
</evidence>